<evidence type="ECO:0000256" key="3">
    <source>
        <dbReference type="ARBA" id="ARBA00022989"/>
    </source>
</evidence>
<sequence length="1165" mass="124289">MPSSNRQRYLTEKGSDVTTIFGVLLTVGGVAVALWLIRMRRSVATAFGDPASAVALVGFAVLTNAAPALAGSHSSMLIGVLVVALLAWLVLSGRGVLRGPSDLWLRISLAMAGGLLVWCAFIDVVTGTGIYGSRLPAYGAAGLLLVAVWLMAARTTVSVRAMAYTGLAVLALLTIPTALYGQAWRACTGGKLEKCSLAGALFKSFYNSENYAAMLASFTLVAAFCAMRRAELVATASFCLLVIVATGSRTSYLAVGAVAVWMVGALLVQRLRPSPRIPFALCVALVIGALTAATYLMWSASKTTLSNRGNIWVAAREYLSGREAVGVGVSKWYYLQDIEKAPTHFFHSGYVLVIFSGGLVALTLFGLWMATLLHRDVEDGNAFTAKAPVVLLVVYSFTEVVWNPLSVDGLTWIIVLLALTASASAAPARTPAPGPVDLVDRPGRFAALKRLTGRHDAAAVAPYGPRTPTPVGATASSFRPDIQGLRAFAVVVVIADHVFHWPAGGFIGVDVFFVISGFLISGLLLKEHQRTGRISFTDFYRRRVRRILPLALLVLVTTYLAASLLFIGERLRSIAWDALAAGLFSANWRFAAAGTDYFQADGPVSPLRHYWSLSVEEQFYFVWPVLITLVLGLAAQRFGWTAPRARWVLGGIMAVLALASVGFGLWQTGHAPTDAYYSTFSRAWELAVGGLIALTAPWWAALPARVRLAMQWVGLGGLVASLFVVGPQTPFPVPGAVLPVLSAVLVVAGGAGGVRRMFPLTNPASRYIGDISYSLYLWHFPLIVLVGAMLPPESTRTYLVVLAGTTLLSVASYHFLEDPIRRSSWLDSKPRESGRPRSRVRAVVWGAPVAALAAGVVLVTTVAFGPGSRPAAPDPAAFNSVTALSAEVQEALRAKEWPPVTPALSEVGRQGFAREDSQGCRPATPRGRDCSAGTLDPERLAVVVGDSTAVAWLPAIRAVLEPEGWTVHPLTYVGCPLLATTTIAEDDSITRACPAHKEIVRSFIADTKPALVIVTNTYAQRLQTEGGKPSLPAWEAAARKAREWLAPAGQVVALQPPPPAMNPTACATRFSTPEDCVAKISPLWQSYADADERVWNASGSAYVATRSWFCALDDRCPAFVNGVVVRRDASHITSEYARSVAPLLTTALRPSLTKALAASAVLTSD</sequence>
<feature type="transmembrane region" description="Helical" evidence="6">
    <location>
        <begin position="775"/>
        <end position="792"/>
    </location>
</feature>
<evidence type="ECO:0000313" key="10">
    <source>
        <dbReference type="EMBL" id="SCE64922.1"/>
    </source>
</evidence>
<feature type="transmembrane region" description="Helical" evidence="6">
    <location>
        <begin position="137"/>
        <end position="154"/>
    </location>
</feature>
<dbReference type="InterPro" id="IPR002656">
    <property type="entry name" value="Acyl_transf_3_dom"/>
</dbReference>
<evidence type="ECO:0000313" key="11">
    <source>
        <dbReference type="Proteomes" id="UP000198864"/>
    </source>
</evidence>
<feature type="transmembrane region" description="Helical" evidence="6">
    <location>
        <begin position="277"/>
        <end position="298"/>
    </location>
</feature>
<dbReference type="InterPro" id="IPR007016">
    <property type="entry name" value="O-antigen_ligase-rel_domated"/>
</dbReference>
<evidence type="ECO:0000256" key="1">
    <source>
        <dbReference type="ARBA" id="ARBA00004141"/>
    </source>
</evidence>
<dbReference type="GO" id="GO:0016747">
    <property type="term" value="F:acyltransferase activity, transferring groups other than amino-acyl groups"/>
    <property type="evidence" value="ECO:0007669"/>
    <property type="project" value="InterPro"/>
</dbReference>
<keyword evidence="3 6" id="KW-1133">Transmembrane helix</keyword>
<evidence type="ECO:0000259" key="8">
    <source>
        <dbReference type="Pfam" id="PF04932"/>
    </source>
</evidence>
<feature type="domain" description="SGNH" evidence="9">
    <location>
        <begin position="927"/>
        <end position="1144"/>
    </location>
</feature>
<evidence type="ECO:0000256" key="4">
    <source>
        <dbReference type="ARBA" id="ARBA00023136"/>
    </source>
</evidence>
<feature type="transmembrane region" description="Helical" evidence="6">
    <location>
        <begin position="109"/>
        <end position="131"/>
    </location>
</feature>
<dbReference type="Pfam" id="PF04932">
    <property type="entry name" value="Wzy_C"/>
    <property type="match status" value="1"/>
</dbReference>
<dbReference type="InterPro" id="IPR050879">
    <property type="entry name" value="Acyltransferase_3"/>
</dbReference>
<evidence type="ECO:0000256" key="6">
    <source>
        <dbReference type="SAM" id="Phobius"/>
    </source>
</evidence>
<feature type="transmembrane region" description="Helical" evidence="6">
    <location>
        <begin position="76"/>
        <end position="97"/>
    </location>
</feature>
<feature type="transmembrane region" description="Helical" evidence="6">
    <location>
        <begin position="211"/>
        <end position="230"/>
    </location>
</feature>
<feature type="transmembrane region" description="Helical" evidence="6">
    <location>
        <begin position="51"/>
        <end position="70"/>
    </location>
</feature>
<evidence type="ECO:0000259" key="7">
    <source>
        <dbReference type="Pfam" id="PF01757"/>
    </source>
</evidence>
<name>A0A1C4TZP2_9ACTN</name>
<organism evidence="10 11">
    <name type="scientific">Micromonospora saelicesensis</name>
    <dbReference type="NCBI Taxonomy" id="285676"/>
    <lineage>
        <taxon>Bacteria</taxon>
        <taxon>Bacillati</taxon>
        <taxon>Actinomycetota</taxon>
        <taxon>Actinomycetes</taxon>
        <taxon>Micromonosporales</taxon>
        <taxon>Micromonosporaceae</taxon>
        <taxon>Micromonospora</taxon>
    </lineage>
</organism>
<proteinExistence type="predicted"/>
<dbReference type="EMBL" id="FMCR01000001">
    <property type="protein sequence ID" value="SCE64922.1"/>
    <property type="molecule type" value="Genomic_DNA"/>
</dbReference>
<feature type="transmembrane region" description="Helical" evidence="6">
    <location>
        <begin position="506"/>
        <end position="526"/>
    </location>
</feature>
<feature type="transmembrane region" description="Helical" evidence="6">
    <location>
        <begin position="733"/>
        <end position="754"/>
    </location>
</feature>
<dbReference type="AlphaFoldDB" id="A0A1C4TZP2"/>
<keyword evidence="4 6" id="KW-0472">Membrane</keyword>
<gene>
    <name evidence="10" type="ORF">GA0070561_0549</name>
</gene>
<reference evidence="10 11" key="1">
    <citation type="submission" date="2016-06" db="EMBL/GenBank/DDBJ databases">
        <authorList>
            <person name="Kjaerup R.B."/>
            <person name="Dalgaard T.S."/>
            <person name="Juul-Madsen H.R."/>
        </authorList>
    </citation>
    <scope>NUCLEOTIDE SEQUENCE [LARGE SCALE GENOMIC DNA]</scope>
    <source>
        <strain evidence="10 11">DSM 44871</strain>
    </source>
</reference>
<feature type="region of interest" description="Disordered" evidence="5">
    <location>
        <begin position="912"/>
        <end position="932"/>
    </location>
</feature>
<feature type="transmembrane region" description="Helical" evidence="6">
    <location>
        <begin position="842"/>
        <end position="864"/>
    </location>
</feature>
<keyword evidence="10" id="KW-0012">Acyltransferase</keyword>
<feature type="transmembrane region" description="Helical" evidence="6">
    <location>
        <begin position="686"/>
        <end position="702"/>
    </location>
</feature>
<feature type="domain" description="Acyltransferase 3" evidence="7">
    <location>
        <begin position="481"/>
        <end position="813"/>
    </location>
</feature>
<comment type="subcellular location">
    <subcellularLocation>
        <location evidence="1">Membrane</location>
        <topology evidence="1">Multi-pass membrane protein</topology>
    </subcellularLocation>
</comment>
<dbReference type="PANTHER" id="PTHR23028:SF53">
    <property type="entry name" value="ACYL_TRANSF_3 DOMAIN-CONTAINING PROTEIN"/>
    <property type="match status" value="1"/>
</dbReference>
<dbReference type="Proteomes" id="UP000198864">
    <property type="component" value="Unassembled WGS sequence"/>
</dbReference>
<dbReference type="GO" id="GO:0009103">
    <property type="term" value="P:lipopolysaccharide biosynthetic process"/>
    <property type="evidence" value="ECO:0007669"/>
    <property type="project" value="TreeGrafter"/>
</dbReference>
<dbReference type="InterPro" id="IPR043968">
    <property type="entry name" value="SGNH"/>
</dbReference>
<keyword evidence="2 6" id="KW-0812">Transmembrane</keyword>
<feature type="transmembrane region" description="Helical" evidence="6">
    <location>
        <begin position="709"/>
        <end position="727"/>
    </location>
</feature>
<feature type="transmembrane region" description="Helical" evidence="6">
    <location>
        <begin position="350"/>
        <end position="370"/>
    </location>
</feature>
<dbReference type="Pfam" id="PF19040">
    <property type="entry name" value="SGNH"/>
    <property type="match status" value="1"/>
</dbReference>
<feature type="transmembrane region" description="Helical" evidence="6">
    <location>
        <begin position="618"/>
        <end position="635"/>
    </location>
</feature>
<feature type="transmembrane region" description="Helical" evidence="6">
    <location>
        <begin position="251"/>
        <end position="271"/>
    </location>
</feature>
<feature type="transmembrane region" description="Helical" evidence="6">
    <location>
        <begin position="382"/>
        <end position="402"/>
    </location>
</feature>
<feature type="domain" description="O-antigen ligase-related" evidence="8">
    <location>
        <begin position="236"/>
        <end position="365"/>
    </location>
</feature>
<dbReference type="STRING" id="285676.GA0070561_0549"/>
<feature type="transmembrane region" description="Helical" evidence="6">
    <location>
        <begin position="20"/>
        <end position="39"/>
    </location>
</feature>
<feature type="transmembrane region" description="Helical" evidence="6">
    <location>
        <begin position="547"/>
        <end position="567"/>
    </location>
</feature>
<dbReference type="PANTHER" id="PTHR23028">
    <property type="entry name" value="ACETYLTRANSFERASE"/>
    <property type="match status" value="1"/>
</dbReference>
<dbReference type="Pfam" id="PF01757">
    <property type="entry name" value="Acyl_transf_3"/>
    <property type="match status" value="1"/>
</dbReference>
<accession>A0A1C4TZP2</accession>
<feature type="transmembrane region" description="Helical" evidence="6">
    <location>
        <begin position="798"/>
        <end position="816"/>
    </location>
</feature>
<keyword evidence="10" id="KW-0808">Transferase</keyword>
<dbReference type="GO" id="GO:0016787">
    <property type="term" value="F:hydrolase activity"/>
    <property type="evidence" value="ECO:0007669"/>
    <property type="project" value="UniProtKB-KW"/>
</dbReference>
<keyword evidence="10" id="KW-0378">Hydrolase</keyword>
<feature type="transmembrane region" description="Helical" evidence="6">
    <location>
        <begin position="409"/>
        <end position="428"/>
    </location>
</feature>
<feature type="transmembrane region" description="Helical" evidence="6">
    <location>
        <begin position="161"/>
        <end position="181"/>
    </location>
</feature>
<evidence type="ECO:0000256" key="2">
    <source>
        <dbReference type="ARBA" id="ARBA00022692"/>
    </source>
</evidence>
<evidence type="ECO:0000256" key="5">
    <source>
        <dbReference type="SAM" id="MobiDB-lite"/>
    </source>
</evidence>
<feature type="transmembrane region" description="Helical" evidence="6">
    <location>
        <begin position="647"/>
        <end position="666"/>
    </location>
</feature>
<protein>
    <submittedName>
        <fullName evidence="10">Peptidoglycan/LPS O-acetylase OafA/YrhL, contains acyltransferase and SGNH-hydrolase domains</fullName>
    </submittedName>
</protein>
<evidence type="ECO:0000259" key="9">
    <source>
        <dbReference type="Pfam" id="PF19040"/>
    </source>
</evidence>
<dbReference type="GO" id="GO:0016020">
    <property type="term" value="C:membrane"/>
    <property type="evidence" value="ECO:0007669"/>
    <property type="project" value="UniProtKB-SubCell"/>
</dbReference>